<dbReference type="InterPro" id="IPR036869">
    <property type="entry name" value="J_dom_sf"/>
</dbReference>
<reference evidence="2" key="1">
    <citation type="submission" date="2020-05" db="EMBL/GenBank/DDBJ databases">
        <authorList>
            <person name="Chiriac C."/>
            <person name="Salcher M."/>
            <person name="Ghai R."/>
            <person name="Kavagutti S V."/>
        </authorList>
    </citation>
    <scope>NUCLEOTIDE SEQUENCE</scope>
</reference>
<accession>A0A6J6LRS1</accession>
<name>A0A6J6LRS1_9ZZZZ</name>
<proteinExistence type="predicted"/>
<evidence type="ECO:0000313" key="2">
    <source>
        <dbReference type="EMBL" id="CAB4664382.1"/>
    </source>
</evidence>
<dbReference type="Gene3D" id="1.10.287.110">
    <property type="entry name" value="DnaJ domain"/>
    <property type="match status" value="1"/>
</dbReference>
<organism evidence="2">
    <name type="scientific">freshwater metagenome</name>
    <dbReference type="NCBI Taxonomy" id="449393"/>
    <lineage>
        <taxon>unclassified sequences</taxon>
        <taxon>metagenomes</taxon>
        <taxon>ecological metagenomes</taxon>
    </lineage>
</organism>
<dbReference type="EMBL" id="CAEZWM010000154">
    <property type="protein sequence ID" value="CAB4664382.1"/>
    <property type="molecule type" value="Genomic_DNA"/>
</dbReference>
<dbReference type="InterPro" id="IPR001623">
    <property type="entry name" value="DnaJ_domain"/>
</dbReference>
<evidence type="ECO:0000259" key="1">
    <source>
        <dbReference type="PROSITE" id="PS50076"/>
    </source>
</evidence>
<dbReference type="SUPFAM" id="SSF46565">
    <property type="entry name" value="Chaperone J-domain"/>
    <property type="match status" value="1"/>
</dbReference>
<gene>
    <name evidence="2" type="ORF">UFOPK2242_01151</name>
</gene>
<protein>
    <submittedName>
        <fullName evidence="2">Unannotated protein</fullName>
    </submittedName>
</protein>
<dbReference type="PROSITE" id="PS50076">
    <property type="entry name" value="DNAJ_2"/>
    <property type="match status" value="1"/>
</dbReference>
<dbReference type="AlphaFoldDB" id="A0A6J6LRS1"/>
<feature type="domain" description="J" evidence="1">
    <location>
        <begin position="208"/>
        <end position="266"/>
    </location>
</feature>
<sequence>MNAVVLAELNIRHTRLHMPTRRVAIDPSYLPTLVGSAGPDLIGAVSTEFISRIAKEKYKEIEGLLTAISTESLEIPSIHLQHRLQSDTHGLDRSRHRLLDDGVGIIVEIDVHARPETQVLGMLIAIAQIPAINRDPFMACFRTAMKRRGAQARGMRVRLLERGVAGDRPGMARPAEAVAGSGGDPGAWDTQERMIQEGWIGVDVESRWAMEVLGLGPGAKIDRREIQRRYRRLLRSAHPDHGGDLDGAAERIARLGEARALLLSTT</sequence>